<evidence type="ECO:0000313" key="2">
    <source>
        <dbReference type="Proteomes" id="UP000663844"/>
    </source>
</evidence>
<evidence type="ECO:0000313" key="1">
    <source>
        <dbReference type="EMBL" id="CAF4418835.1"/>
    </source>
</evidence>
<gene>
    <name evidence="1" type="ORF">OXD698_LOCUS52508</name>
</gene>
<proteinExistence type="predicted"/>
<comment type="caution">
    <text evidence="1">The sequence shown here is derived from an EMBL/GenBank/DDBJ whole genome shotgun (WGS) entry which is preliminary data.</text>
</comment>
<protein>
    <submittedName>
        <fullName evidence="1">Uncharacterized protein</fullName>
    </submittedName>
</protein>
<feature type="non-terminal residue" evidence="1">
    <location>
        <position position="69"/>
    </location>
</feature>
<organism evidence="1 2">
    <name type="scientific">Adineta steineri</name>
    <dbReference type="NCBI Taxonomy" id="433720"/>
    <lineage>
        <taxon>Eukaryota</taxon>
        <taxon>Metazoa</taxon>
        <taxon>Spiralia</taxon>
        <taxon>Gnathifera</taxon>
        <taxon>Rotifera</taxon>
        <taxon>Eurotatoria</taxon>
        <taxon>Bdelloidea</taxon>
        <taxon>Adinetida</taxon>
        <taxon>Adinetidae</taxon>
        <taxon>Adineta</taxon>
    </lineage>
</organism>
<dbReference type="Proteomes" id="UP000663844">
    <property type="component" value="Unassembled WGS sequence"/>
</dbReference>
<dbReference type="EMBL" id="CAJOAZ010028612">
    <property type="protein sequence ID" value="CAF4418835.1"/>
    <property type="molecule type" value="Genomic_DNA"/>
</dbReference>
<name>A0A820QB79_9BILA</name>
<dbReference type="AlphaFoldDB" id="A0A820QB79"/>
<feature type="non-terminal residue" evidence="1">
    <location>
        <position position="1"/>
    </location>
</feature>
<accession>A0A820QB79</accession>
<sequence length="69" mass="7875">SELRARVDEYEAVRRGPTTTDGNTNVLMHSMGSINLQNQNRRRSKLPSQTYAPWLKMGNISSEAFLHEI</sequence>
<reference evidence="1" key="1">
    <citation type="submission" date="2021-02" db="EMBL/GenBank/DDBJ databases">
        <authorList>
            <person name="Nowell W R."/>
        </authorList>
    </citation>
    <scope>NUCLEOTIDE SEQUENCE</scope>
</reference>